<evidence type="ECO:0000313" key="1">
    <source>
        <dbReference type="EMBL" id="KKS25639.1"/>
    </source>
</evidence>
<gene>
    <name evidence="1" type="ORF">UU85_C0001G0069</name>
</gene>
<dbReference type="Proteomes" id="UP000034256">
    <property type="component" value="Unassembled WGS sequence"/>
</dbReference>
<dbReference type="AlphaFoldDB" id="A0A0G0XL96"/>
<dbReference type="EMBL" id="LCCF01000001">
    <property type="protein sequence ID" value="KKS25639.1"/>
    <property type="molecule type" value="Genomic_DNA"/>
</dbReference>
<sequence length="107" mass="12744">MKFIKKPKTLFWTNHARGKMRFYRLSEQRIKRILNLPKRIEEGIAPKTIAIMQPFGNKNQHELWVMIQEAKTRRKIISAWRYPGRTKPGEPLPEEIIKELKTGLGKY</sequence>
<accession>A0A0G0XL96</accession>
<evidence type="ECO:0000313" key="2">
    <source>
        <dbReference type="Proteomes" id="UP000034256"/>
    </source>
</evidence>
<organism evidence="1 2">
    <name type="scientific">Candidatus Wolfebacteria bacterium GW2011_GWA2_42_10</name>
    <dbReference type="NCBI Taxonomy" id="1619004"/>
    <lineage>
        <taxon>Bacteria</taxon>
        <taxon>Candidatus Wolfeibacteriota</taxon>
    </lineage>
</organism>
<name>A0A0G0XL96_9BACT</name>
<comment type="caution">
    <text evidence="1">The sequence shown here is derived from an EMBL/GenBank/DDBJ whole genome shotgun (WGS) entry which is preliminary data.</text>
</comment>
<reference evidence="1 2" key="1">
    <citation type="journal article" date="2015" name="Nature">
        <title>rRNA introns, odd ribosomes, and small enigmatic genomes across a large radiation of phyla.</title>
        <authorList>
            <person name="Brown C.T."/>
            <person name="Hug L.A."/>
            <person name="Thomas B.C."/>
            <person name="Sharon I."/>
            <person name="Castelle C.J."/>
            <person name="Singh A."/>
            <person name="Wilkins M.J."/>
            <person name="Williams K.H."/>
            <person name="Banfield J.F."/>
        </authorList>
    </citation>
    <scope>NUCLEOTIDE SEQUENCE [LARGE SCALE GENOMIC DNA]</scope>
</reference>
<protein>
    <submittedName>
        <fullName evidence="1">Uncharacterized protein</fullName>
    </submittedName>
</protein>
<proteinExistence type="predicted"/>